<dbReference type="InterPro" id="IPR013083">
    <property type="entry name" value="Znf_RING/FYVE/PHD"/>
</dbReference>
<dbReference type="SUPFAM" id="SSF140125">
    <property type="entry name" value="Rabenosyn-5 Rab-binding domain-like"/>
    <property type="match status" value="1"/>
</dbReference>
<evidence type="ECO:0000256" key="1">
    <source>
        <dbReference type="ARBA" id="ARBA00022723"/>
    </source>
</evidence>
<sequence>MRSNKGKQPLYSTSPDASSSVKSRSMTSNRPLSQAMSSSPSQASLPPSVQSDVADAHASVHASVHASAHASVHASSPQKNMYICPICESISYGLTALNNHIDSFHPTDTNRRNSPDADPDDPAEAIFSWFRRTQTKVAAPFANTSWQKIGLDRIAAGLKGSAQAPLDLINGVEAFELNSNTIITDASGHKYASGADTSLLSGQFYLMSSPSATLDGGYSSTAVGSSSASISSADTVLVSRAHWQRSAVDDGCSYPHCSRRLGLISGSVNCRKCGKLYCDSHSRFQMKLAVDTSHDASAGYWCRVCESCYISRKGHFDTNGVSRNRTQGFLKLRAVRIDRALLEANKIEKRLEKISRSFSGGSPQLSHQRSWSNLSTLGRHSIDQAVVSWVPDDSSHDCSICASLFGILNRRHHCRLCGQLVCGTCSEMLDIRALSANTGSIPEKTGQIRTCSNCKELINMRENQRQSGAIHKVVPLYQQVVRLRSLVQQTLPKFNGLLVELRTRSKVSLQDQDYQIALKHRKQLLDYFTELERTAKQIKTLATPHAATQRLYSSIHQAAIQFLQANMLTLQLMPTTHEYRVDQHAMEENRVARKRFATHADEDEYALLGGTLTVLEEQVSQLESMLLDATSRRRLEDAVTLNESLGEMRQEAERVRHHMKELCL</sequence>
<keyword evidence="2 4" id="KW-0863">Zinc-finger</keyword>
<dbReference type="PROSITE" id="PS50178">
    <property type="entry name" value="ZF_FYVE"/>
    <property type="match status" value="1"/>
</dbReference>
<feature type="domain" description="FYVE-type" evidence="6">
    <location>
        <begin position="392"/>
        <end position="459"/>
    </location>
</feature>
<feature type="compositionally biased region" description="Low complexity" evidence="5">
    <location>
        <begin position="31"/>
        <end position="57"/>
    </location>
</feature>
<dbReference type="PANTHER" id="PTHR23164">
    <property type="entry name" value="EARLY ENDOSOME ANTIGEN 1"/>
    <property type="match status" value="1"/>
</dbReference>
<keyword evidence="3" id="KW-0862">Zinc</keyword>
<dbReference type="EMBL" id="JAFCIX010000357">
    <property type="protein sequence ID" value="KAH6593213.1"/>
    <property type="molecule type" value="Genomic_DNA"/>
</dbReference>
<dbReference type="Pfam" id="PF01363">
    <property type="entry name" value="FYVE"/>
    <property type="match status" value="1"/>
</dbReference>
<proteinExistence type="predicted"/>
<dbReference type="PANTHER" id="PTHR23164:SF30">
    <property type="entry name" value="EARLY ENDOSOME ANTIGEN 1"/>
    <property type="match status" value="1"/>
</dbReference>
<dbReference type="CDD" id="cd15737">
    <property type="entry name" value="FYVE2_Vac1p_like"/>
    <property type="match status" value="1"/>
</dbReference>
<dbReference type="InterPro" id="IPR011011">
    <property type="entry name" value="Znf_FYVE_PHD"/>
</dbReference>
<dbReference type="InterPro" id="IPR000306">
    <property type="entry name" value="Znf_FYVE"/>
</dbReference>
<keyword evidence="1" id="KW-0479">Metal-binding</keyword>
<evidence type="ECO:0000313" key="7">
    <source>
        <dbReference type="EMBL" id="KAH6593213.1"/>
    </source>
</evidence>
<evidence type="ECO:0000256" key="2">
    <source>
        <dbReference type="ARBA" id="ARBA00022771"/>
    </source>
</evidence>
<dbReference type="Pfam" id="PF11464">
    <property type="entry name" value="Rbsn"/>
    <property type="match status" value="1"/>
</dbReference>
<dbReference type="InterPro" id="IPR021565">
    <property type="entry name" value="Rbsn_Rab-bd"/>
</dbReference>
<evidence type="ECO:0000256" key="4">
    <source>
        <dbReference type="PROSITE-ProRule" id="PRU00091"/>
    </source>
</evidence>
<keyword evidence="8" id="KW-1185">Reference proteome</keyword>
<gene>
    <name evidence="7" type="ORF">BASA50_007420</name>
</gene>
<name>A0ABQ8F6P5_9FUNG</name>
<dbReference type="InterPro" id="IPR017455">
    <property type="entry name" value="Znf_FYVE-rel"/>
</dbReference>
<feature type="compositionally biased region" description="Polar residues" evidence="5">
    <location>
        <begin position="10"/>
        <end position="30"/>
    </location>
</feature>
<evidence type="ECO:0000259" key="6">
    <source>
        <dbReference type="PROSITE" id="PS50178"/>
    </source>
</evidence>
<dbReference type="Proteomes" id="UP001648503">
    <property type="component" value="Unassembled WGS sequence"/>
</dbReference>
<evidence type="ECO:0000313" key="8">
    <source>
        <dbReference type="Proteomes" id="UP001648503"/>
    </source>
</evidence>
<accession>A0ABQ8F6P5</accession>
<dbReference type="SMART" id="SM00064">
    <property type="entry name" value="FYVE"/>
    <property type="match status" value="2"/>
</dbReference>
<dbReference type="InterPro" id="IPR036531">
    <property type="entry name" value="Rbsn_Rab-bd_sf"/>
</dbReference>
<evidence type="ECO:0000256" key="3">
    <source>
        <dbReference type="ARBA" id="ARBA00022833"/>
    </source>
</evidence>
<evidence type="ECO:0000256" key="5">
    <source>
        <dbReference type="SAM" id="MobiDB-lite"/>
    </source>
</evidence>
<dbReference type="SUPFAM" id="SSF57903">
    <property type="entry name" value="FYVE/PHD zinc finger"/>
    <property type="match status" value="2"/>
</dbReference>
<feature type="region of interest" description="Disordered" evidence="5">
    <location>
        <begin position="1"/>
        <end position="57"/>
    </location>
</feature>
<reference evidence="7 8" key="1">
    <citation type="submission" date="2021-02" db="EMBL/GenBank/DDBJ databases">
        <title>Variation within the Batrachochytrium salamandrivorans European outbreak.</title>
        <authorList>
            <person name="Kelly M."/>
            <person name="Pasmans F."/>
            <person name="Shea T.P."/>
            <person name="Munoz J.F."/>
            <person name="Carranza S."/>
            <person name="Cuomo C.A."/>
            <person name="Martel A."/>
        </authorList>
    </citation>
    <scope>NUCLEOTIDE SEQUENCE [LARGE SCALE GENOMIC DNA]</scope>
    <source>
        <strain evidence="7 8">AMFP18/2</strain>
    </source>
</reference>
<protein>
    <recommendedName>
        <fullName evidence="6">FYVE-type domain-containing protein</fullName>
    </recommendedName>
</protein>
<dbReference type="Gene3D" id="3.30.40.10">
    <property type="entry name" value="Zinc/RING finger domain, C3HC4 (zinc finger)"/>
    <property type="match status" value="2"/>
</dbReference>
<comment type="caution">
    <text evidence="7">The sequence shown here is derived from an EMBL/GenBank/DDBJ whole genome shotgun (WGS) entry which is preliminary data.</text>
</comment>
<organism evidence="7 8">
    <name type="scientific">Batrachochytrium salamandrivorans</name>
    <dbReference type="NCBI Taxonomy" id="1357716"/>
    <lineage>
        <taxon>Eukaryota</taxon>
        <taxon>Fungi</taxon>
        <taxon>Fungi incertae sedis</taxon>
        <taxon>Chytridiomycota</taxon>
        <taxon>Chytridiomycota incertae sedis</taxon>
        <taxon>Chytridiomycetes</taxon>
        <taxon>Rhizophydiales</taxon>
        <taxon>Rhizophydiales incertae sedis</taxon>
        <taxon>Batrachochytrium</taxon>
    </lineage>
</organism>